<keyword evidence="1" id="KW-1133">Transmembrane helix</keyword>
<protein>
    <submittedName>
        <fullName evidence="2">Uncharacterized protein</fullName>
    </submittedName>
</protein>
<reference evidence="2 3" key="1">
    <citation type="submission" date="2014-11" db="EMBL/GenBank/DDBJ databases">
        <authorList>
            <person name="Wibberg Daniel"/>
        </authorList>
    </citation>
    <scope>NUCLEOTIDE SEQUENCE [LARGE SCALE GENOMIC DNA]</scope>
    <source>
        <strain evidence="2">Rhizoctonia solani AG1-IB 7/3/14</strain>
    </source>
</reference>
<evidence type="ECO:0000313" key="3">
    <source>
        <dbReference type="Proteomes" id="UP000059188"/>
    </source>
</evidence>
<evidence type="ECO:0000313" key="2">
    <source>
        <dbReference type="EMBL" id="CEL51904.1"/>
    </source>
</evidence>
<dbReference type="Proteomes" id="UP000059188">
    <property type="component" value="Unassembled WGS sequence"/>
</dbReference>
<dbReference type="EMBL" id="LN679100">
    <property type="protein sequence ID" value="CEL51904.1"/>
    <property type="molecule type" value="Genomic_DNA"/>
</dbReference>
<organism evidence="2 3">
    <name type="scientific">Thanatephorus cucumeris (strain AG1-IB / isolate 7/3/14)</name>
    <name type="common">Lettuce bottom rot fungus</name>
    <name type="synonym">Rhizoctonia solani</name>
    <dbReference type="NCBI Taxonomy" id="1108050"/>
    <lineage>
        <taxon>Eukaryota</taxon>
        <taxon>Fungi</taxon>
        <taxon>Dikarya</taxon>
        <taxon>Basidiomycota</taxon>
        <taxon>Agaricomycotina</taxon>
        <taxon>Agaricomycetes</taxon>
        <taxon>Cantharellales</taxon>
        <taxon>Ceratobasidiaceae</taxon>
        <taxon>Rhizoctonia</taxon>
        <taxon>Rhizoctonia solani AG-1</taxon>
    </lineage>
</organism>
<evidence type="ECO:0000256" key="1">
    <source>
        <dbReference type="SAM" id="Phobius"/>
    </source>
</evidence>
<feature type="transmembrane region" description="Helical" evidence="1">
    <location>
        <begin position="16"/>
        <end position="35"/>
    </location>
</feature>
<proteinExistence type="predicted"/>
<sequence>MYTWGKIFDHKASHNIFQLLGMGLSLVALSFKLVLPPPGPFKNGFIFTLNLIDRKITAFQSVSGREASLSVVLIAIPSAGSVIPIKEAYGWGIRILK</sequence>
<accession>A0A0B7F4M3</accession>
<gene>
    <name evidence="2" type="ORF">RSOLAG1IB_00441</name>
</gene>
<keyword evidence="3" id="KW-1185">Reference proteome</keyword>
<keyword evidence="1" id="KW-0812">Transmembrane</keyword>
<name>A0A0B7F4M3_THACB</name>
<keyword evidence="1" id="KW-0472">Membrane</keyword>
<dbReference type="AlphaFoldDB" id="A0A0B7F4M3"/>